<protein>
    <recommendedName>
        <fullName evidence="5">Tetratricopeptide repeat protein</fullName>
    </recommendedName>
</protein>
<dbReference type="AlphaFoldDB" id="A0AAJ1QZ40"/>
<proteinExistence type="predicted"/>
<keyword evidence="2" id="KW-1133">Transmembrane helix</keyword>
<evidence type="ECO:0008006" key="5">
    <source>
        <dbReference type="Google" id="ProtNLM"/>
    </source>
</evidence>
<accession>A0AAJ1QZ40</accession>
<dbReference type="RefSeq" id="WP_261972323.1">
    <property type="nucleotide sequence ID" value="NZ_CP103460.1"/>
</dbReference>
<dbReference type="SUPFAM" id="SSF48452">
    <property type="entry name" value="TPR-like"/>
    <property type="match status" value="1"/>
</dbReference>
<dbReference type="InterPro" id="IPR011990">
    <property type="entry name" value="TPR-like_helical_dom_sf"/>
</dbReference>
<evidence type="ECO:0000313" key="3">
    <source>
        <dbReference type="EMBL" id="MDN3620978.1"/>
    </source>
</evidence>
<keyword evidence="1" id="KW-0175">Coiled coil</keyword>
<dbReference type="Gene3D" id="1.25.40.10">
    <property type="entry name" value="Tetratricopeptide repeat domain"/>
    <property type="match status" value="1"/>
</dbReference>
<comment type="caution">
    <text evidence="3">The sequence shown here is derived from an EMBL/GenBank/DDBJ whole genome shotgun (WGS) entry which is preliminary data.</text>
</comment>
<dbReference type="Proteomes" id="UP001228636">
    <property type="component" value="Unassembled WGS sequence"/>
</dbReference>
<feature type="coiled-coil region" evidence="1">
    <location>
        <begin position="61"/>
        <end position="88"/>
    </location>
</feature>
<evidence type="ECO:0000256" key="2">
    <source>
        <dbReference type="SAM" id="Phobius"/>
    </source>
</evidence>
<keyword evidence="2" id="KW-0812">Transmembrane</keyword>
<sequence>MKNRGKIKESREKNILGFYTNVLFSFFFVLFSFNSFSQDSIPIAKDLTEEKELDFQQFFFKALSEKSIGNYQKAIENLENSNQILADNMAVYFEFSKNYLLLNKTLLAKEYIKRALSNEPNNIWMLQHLVKIHIKDKNFSEAIEVQEKLVTLNLNEQELLVKLYLNNKEEDKAISLMNTMEQNNGLPASFKRLKEGLAKSNNNSIIEEKITDGGSLEKQFKANKSYAVLQQILVAAKENPEVLLKYSDEGILLFPAQPFVYLMKGKALNYQKKFKNALISLQNGIDFVIEDAMEADFYREMAVSYKGLGNFIEEKKFIEKSKKIKE</sequence>
<gene>
    <name evidence="3" type="ORF">QWY81_16040</name>
</gene>
<evidence type="ECO:0000256" key="1">
    <source>
        <dbReference type="SAM" id="Coils"/>
    </source>
</evidence>
<organism evidence="3 4">
    <name type="scientific">Polaribacter sejongensis</name>
    <dbReference type="NCBI Taxonomy" id="985043"/>
    <lineage>
        <taxon>Bacteria</taxon>
        <taxon>Pseudomonadati</taxon>
        <taxon>Bacteroidota</taxon>
        <taxon>Flavobacteriia</taxon>
        <taxon>Flavobacteriales</taxon>
        <taxon>Flavobacteriaceae</taxon>
    </lineage>
</organism>
<feature type="transmembrane region" description="Helical" evidence="2">
    <location>
        <begin position="16"/>
        <end position="36"/>
    </location>
</feature>
<keyword evidence="2" id="KW-0472">Membrane</keyword>
<dbReference type="EMBL" id="JAUFQH010000016">
    <property type="protein sequence ID" value="MDN3620978.1"/>
    <property type="molecule type" value="Genomic_DNA"/>
</dbReference>
<name>A0AAJ1QZ40_9FLAO</name>
<evidence type="ECO:0000313" key="4">
    <source>
        <dbReference type="Proteomes" id="UP001228636"/>
    </source>
</evidence>
<reference evidence="3 4" key="1">
    <citation type="journal article" date="2014" name="Int. J. Syst. Evol. Microbiol.">
        <title>Complete genome sequence of Corynebacterium casei LMG S-19264T (=DSM 44701T), isolated from a smear-ripened cheese.</title>
        <authorList>
            <consortium name="US DOE Joint Genome Institute (JGI-PGF)"/>
            <person name="Walter F."/>
            <person name="Albersmeier A."/>
            <person name="Kalinowski J."/>
            <person name="Ruckert C."/>
        </authorList>
    </citation>
    <scope>NUCLEOTIDE SEQUENCE [LARGE SCALE GENOMIC DNA]</scope>
    <source>
        <strain evidence="3 4">CECT 8670</strain>
    </source>
</reference>